<reference evidence="1 2" key="1">
    <citation type="submission" date="2016-07" db="EMBL/GenBank/DDBJ databases">
        <title>Pervasive Adenine N6-methylation of Active Genes in Fungi.</title>
        <authorList>
            <consortium name="DOE Joint Genome Institute"/>
            <person name="Mondo S.J."/>
            <person name="Dannebaum R.O."/>
            <person name="Kuo R.C."/>
            <person name="Labutti K."/>
            <person name="Haridas S."/>
            <person name="Kuo A."/>
            <person name="Salamov A."/>
            <person name="Ahrendt S.R."/>
            <person name="Lipzen A."/>
            <person name="Sullivan W."/>
            <person name="Andreopoulos W.B."/>
            <person name="Clum A."/>
            <person name="Lindquist E."/>
            <person name="Daum C."/>
            <person name="Ramamoorthy G.K."/>
            <person name="Gryganskyi A."/>
            <person name="Culley D."/>
            <person name="Magnuson J.K."/>
            <person name="James T.Y."/>
            <person name="O'Malley M.A."/>
            <person name="Stajich J.E."/>
            <person name="Spatafora J.W."/>
            <person name="Visel A."/>
            <person name="Grigoriev I.V."/>
        </authorList>
    </citation>
    <scope>NUCLEOTIDE SEQUENCE [LARGE SCALE GENOMIC DNA]</scope>
    <source>
        <strain evidence="1 2">ATCC 12442</strain>
    </source>
</reference>
<name>A0A1Y1VWS0_9FUNG</name>
<dbReference type="GeneID" id="63807670"/>
<protein>
    <submittedName>
        <fullName evidence="1">Uncharacterized protein</fullName>
    </submittedName>
</protein>
<dbReference type="RefSeq" id="XP_040739515.1">
    <property type="nucleotide sequence ID" value="XM_040891022.1"/>
</dbReference>
<keyword evidence="2" id="KW-1185">Reference proteome</keyword>
<gene>
    <name evidence="1" type="ORF">DL89DRAFT_314213</name>
</gene>
<organism evidence="1 2">
    <name type="scientific">Linderina pennispora</name>
    <dbReference type="NCBI Taxonomy" id="61395"/>
    <lineage>
        <taxon>Eukaryota</taxon>
        <taxon>Fungi</taxon>
        <taxon>Fungi incertae sedis</taxon>
        <taxon>Zoopagomycota</taxon>
        <taxon>Kickxellomycotina</taxon>
        <taxon>Kickxellomycetes</taxon>
        <taxon>Kickxellales</taxon>
        <taxon>Kickxellaceae</taxon>
        <taxon>Linderina</taxon>
    </lineage>
</organism>
<comment type="caution">
    <text evidence="1">The sequence shown here is derived from an EMBL/GenBank/DDBJ whole genome shotgun (WGS) entry which is preliminary data.</text>
</comment>
<accession>A0A1Y1VWS0</accession>
<dbReference type="Proteomes" id="UP000193922">
    <property type="component" value="Unassembled WGS sequence"/>
</dbReference>
<proteinExistence type="predicted"/>
<evidence type="ECO:0000313" key="2">
    <source>
        <dbReference type="Proteomes" id="UP000193922"/>
    </source>
</evidence>
<evidence type="ECO:0000313" key="1">
    <source>
        <dbReference type="EMBL" id="ORX65194.1"/>
    </source>
</evidence>
<dbReference type="AlphaFoldDB" id="A0A1Y1VWS0"/>
<dbReference type="EMBL" id="MCFD01000041">
    <property type="protein sequence ID" value="ORX65194.1"/>
    <property type="molecule type" value="Genomic_DNA"/>
</dbReference>
<sequence>MKNITMFSDVTDYWSDNDYVQLIDISNKKSITELANMIPCDNTIPFFGVEFAYNRKIRFFDKNTLQEFNCPNPWWLFEIVNIDEDNYKLIRDTSKCVSVGGIPNKGSDVLVVTYKRSLEDDSVKDVIEETQWVLVMEDGSDQVEGGLNVIRKLGHMSTGTDLFVIANGDDDYWIVDASLMPGEPEGCKVKVSQYNAKYAVIICGPFEISFDLAVKNLRRYNSVGFD</sequence>